<dbReference type="InterPro" id="IPR038085">
    <property type="entry name" value="Rnp2-like_sf"/>
</dbReference>
<comment type="similarity">
    <text evidence="1">Belongs to the eukaryotic/archaeal RNase P protein component 2 family.</text>
</comment>
<proteinExistence type="inferred from homology"/>
<organism evidence="3 4">
    <name type="scientific">Durusdinium trenchii</name>
    <dbReference type="NCBI Taxonomy" id="1381693"/>
    <lineage>
        <taxon>Eukaryota</taxon>
        <taxon>Sar</taxon>
        <taxon>Alveolata</taxon>
        <taxon>Dinophyceae</taxon>
        <taxon>Suessiales</taxon>
        <taxon>Symbiodiniaceae</taxon>
        <taxon>Durusdinium</taxon>
    </lineage>
</organism>
<dbReference type="EMBL" id="CAXAMN010028495">
    <property type="protein sequence ID" value="CAK9116754.1"/>
    <property type="molecule type" value="Genomic_DNA"/>
</dbReference>
<evidence type="ECO:0000313" key="4">
    <source>
        <dbReference type="Proteomes" id="UP001642484"/>
    </source>
</evidence>
<evidence type="ECO:0000256" key="1">
    <source>
        <dbReference type="ARBA" id="ARBA00010800"/>
    </source>
</evidence>
<dbReference type="Gene3D" id="3.30.70.3250">
    <property type="entry name" value="Ribonuclease P, Pop5 subunit"/>
    <property type="match status" value="1"/>
</dbReference>
<sequence>MVAQKRRYLLFEVLGSTRAASEDELMRAFREANLRMLYWSPVVHLGILRIPTRVAQQLRASLTLLSKLTGVPVQLRVHCLSGALPAAQRHGDQLLREWQRSAMQRTSTASDCEAVKQGFATELRLLAQVKPPPSAW</sequence>
<dbReference type="SUPFAM" id="SSF160350">
    <property type="entry name" value="Rnp2-like"/>
    <property type="match status" value="1"/>
</dbReference>
<protein>
    <submittedName>
        <fullName evidence="3">Uncharacterized protein</fullName>
    </submittedName>
</protein>
<keyword evidence="4" id="KW-1185">Reference proteome</keyword>
<comment type="caution">
    <text evidence="3">The sequence shown here is derived from an EMBL/GenBank/DDBJ whole genome shotgun (WGS) entry which is preliminary data.</text>
</comment>
<dbReference type="Proteomes" id="UP001642484">
    <property type="component" value="Unassembled WGS sequence"/>
</dbReference>
<dbReference type="InterPro" id="IPR002759">
    <property type="entry name" value="Pop5/Rpp14/Rnp2-like"/>
</dbReference>
<keyword evidence="2" id="KW-0819">tRNA processing</keyword>
<reference evidence="3 4" key="1">
    <citation type="submission" date="2024-02" db="EMBL/GenBank/DDBJ databases">
        <authorList>
            <person name="Chen Y."/>
            <person name="Shah S."/>
            <person name="Dougan E. K."/>
            <person name="Thang M."/>
            <person name="Chan C."/>
        </authorList>
    </citation>
    <scope>NUCLEOTIDE SEQUENCE [LARGE SCALE GENOMIC DNA]</scope>
</reference>
<evidence type="ECO:0000256" key="2">
    <source>
        <dbReference type="ARBA" id="ARBA00022694"/>
    </source>
</evidence>
<gene>
    <name evidence="3" type="ORF">CCMP2556_LOCUS54253</name>
</gene>
<name>A0ABP0SWA6_9DINO</name>
<accession>A0ABP0SWA6</accession>
<evidence type="ECO:0000313" key="3">
    <source>
        <dbReference type="EMBL" id="CAK9116754.1"/>
    </source>
</evidence>
<dbReference type="Pfam" id="PF01900">
    <property type="entry name" value="RNase_P_Rpp14"/>
    <property type="match status" value="1"/>
</dbReference>